<evidence type="ECO:0000313" key="8">
    <source>
        <dbReference type="Proteomes" id="UP001500975"/>
    </source>
</evidence>
<keyword evidence="5 6" id="KW-0472">Membrane</keyword>
<protein>
    <recommendedName>
        <fullName evidence="9">Branched-chain amino acid ABC transporter permease</fullName>
    </recommendedName>
</protein>
<dbReference type="CDD" id="cd06581">
    <property type="entry name" value="TM_PBP1_LivM_like"/>
    <property type="match status" value="1"/>
</dbReference>
<comment type="caution">
    <text evidence="7">The sequence shown here is derived from an EMBL/GenBank/DDBJ whole genome shotgun (WGS) entry which is preliminary data.</text>
</comment>
<keyword evidence="8" id="KW-1185">Reference proteome</keyword>
<dbReference type="PANTHER" id="PTHR30482:SF10">
    <property type="entry name" value="HIGH-AFFINITY BRANCHED-CHAIN AMINO ACID TRANSPORT PROTEIN BRAE"/>
    <property type="match status" value="1"/>
</dbReference>
<evidence type="ECO:0000256" key="2">
    <source>
        <dbReference type="ARBA" id="ARBA00022475"/>
    </source>
</evidence>
<evidence type="ECO:0008006" key="9">
    <source>
        <dbReference type="Google" id="ProtNLM"/>
    </source>
</evidence>
<name>A0ABP8H701_9BURK</name>
<evidence type="ECO:0000256" key="1">
    <source>
        <dbReference type="ARBA" id="ARBA00004651"/>
    </source>
</evidence>
<dbReference type="InterPro" id="IPR001851">
    <property type="entry name" value="ABC_transp_permease"/>
</dbReference>
<dbReference type="PROSITE" id="PS51257">
    <property type="entry name" value="PROKAR_LIPOPROTEIN"/>
    <property type="match status" value="1"/>
</dbReference>
<dbReference type="InterPro" id="IPR043428">
    <property type="entry name" value="LivM-like"/>
</dbReference>
<reference evidence="8" key="1">
    <citation type="journal article" date="2019" name="Int. J. Syst. Evol. Microbiol.">
        <title>The Global Catalogue of Microorganisms (GCM) 10K type strain sequencing project: providing services to taxonomists for standard genome sequencing and annotation.</title>
        <authorList>
            <consortium name="The Broad Institute Genomics Platform"/>
            <consortium name="The Broad Institute Genome Sequencing Center for Infectious Disease"/>
            <person name="Wu L."/>
            <person name="Ma J."/>
        </authorList>
    </citation>
    <scope>NUCLEOTIDE SEQUENCE [LARGE SCALE GENOMIC DNA]</scope>
    <source>
        <strain evidence="8">JCM 17804</strain>
    </source>
</reference>
<dbReference type="Proteomes" id="UP001500975">
    <property type="component" value="Unassembled WGS sequence"/>
</dbReference>
<keyword evidence="4 6" id="KW-1133">Transmembrane helix</keyword>
<feature type="transmembrane region" description="Helical" evidence="6">
    <location>
        <begin position="285"/>
        <end position="305"/>
    </location>
</feature>
<proteinExistence type="predicted"/>
<comment type="subcellular location">
    <subcellularLocation>
        <location evidence="1">Cell membrane</location>
        <topology evidence="1">Multi-pass membrane protein</topology>
    </subcellularLocation>
</comment>
<evidence type="ECO:0000256" key="6">
    <source>
        <dbReference type="SAM" id="Phobius"/>
    </source>
</evidence>
<evidence type="ECO:0000256" key="3">
    <source>
        <dbReference type="ARBA" id="ARBA00022692"/>
    </source>
</evidence>
<feature type="transmembrane region" description="Helical" evidence="6">
    <location>
        <begin position="201"/>
        <end position="228"/>
    </location>
</feature>
<gene>
    <name evidence="7" type="ORF">GCM10023165_11180</name>
</gene>
<organism evidence="7 8">
    <name type="scientific">Variovorax defluvii</name>
    <dbReference type="NCBI Taxonomy" id="913761"/>
    <lineage>
        <taxon>Bacteria</taxon>
        <taxon>Pseudomonadati</taxon>
        <taxon>Pseudomonadota</taxon>
        <taxon>Betaproteobacteria</taxon>
        <taxon>Burkholderiales</taxon>
        <taxon>Comamonadaceae</taxon>
        <taxon>Variovorax</taxon>
    </lineage>
</organism>
<sequence length="340" mass="35100">MTRHQGFAHKWGSTAGVLIACFIVATVCGQFRGSVYTTSTTIGIYALLAVPLGMLYGQGGTVSLAQGAFAAIGGYSTAILSTRYGIPPMASLLPAVLLPALVAFVISKPILRLPELSLALVTLSIGTVVEVALQRGGDFTGSFIGINGIPTLPFIGNSRIGAHFAVWALVLVIVIGYVNYMSSPRGLALNAIRTDHLLARAMGVNVPFDLAMMFSITAGVAGLGGWFYAHTIGYVAPDSMSIAMSANVLFMVVLGGRKSVLGPIVGAVFFTLASDLLPGTESQGMFFGTLLVLVLLFSPDGLLSLRPLGWLRARNAPVARPPAGGGGNSAHVAPTAGVAP</sequence>
<keyword evidence="3 6" id="KW-0812">Transmembrane</keyword>
<feature type="transmembrane region" description="Helical" evidence="6">
    <location>
        <begin position="38"/>
        <end position="56"/>
    </location>
</feature>
<feature type="transmembrane region" description="Helical" evidence="6">
    <location>
        <begin position="160"/>
        <end position="180"/>
    </location>
</feature>
<evidence type="ECO:0000256" key="4">
    <source>
        <dbReference type="ARBA" id="ARBA00022989"/>
    </source>
</evidence>
<dbReference type="Pfam" id="PF02653">
    <property type="entry name" value="BPD_transp_2"/>
    <property type="match status" value="1"/>
</dbReference>
<dbReference type="PANTHER" id="PTHR30482">
    <property type="entry name" value="HIGH-AFFINITY BRANCHED-CHAIN AMINO ACID TRANSPORT SYSTEM PERMEASE"/>
    <property type="match status" value="1"/>
</dbReference>
<evidence type="ECO:0000256" key="5">
    <source>
        <dbReference type="ARBA" id="ARBA00023136"/>
    </source>
</evidence>
<dbReference type="RefSeq" id="WP_345536448.1">
    <property type="nucleotide sequence ID" value="NZ_BAABGJ010000009.1"/>
</dbReference>
<accession>A0ABP8H701</accession>
<evidence type="ECO:0000313" key="7">
    <source>
        <dbReference type="EMBL" id="GAA4334975.1"/>
    </source>
</evidence>
<feature type="transmembrane region" description="Helical" evidence="6">
    <location>
        <begin position="12"/>
        <end position="32"/>
    </location>
</feature>
<feature type="transmembrane region" description="Helical" evidence="6">
    <location>
        <begin position="92"/>
        <end position="111"/>
    </location>
</feature>
<keyword evidence="2" id="KW-1003">Cell membrane</keyword>
<dbReference type="EMBL" id="BAABGJ010000009">
    <property type="protein sequence ID" value="GAA4334975.1"/>
    <property type="molecule type" value="Genomic_DNA"/>
</dbReference>